<dbReference type="GO" id="GO:0016491">
    <property type="term" value="F:oxidoreductase activity"/>
    <property type="evidence" value="ECO:0007669"/>
    <property type="project" value="InterPro"/>
</dbReference>
<dbReference type="EMBL" id="RCWJ01000002">
    <property type="protein sequence ID" value="RLQ84698.1"/>
    <property type="molecule type" value="Genomic_DNA"/>
</dbReference>
<dbReference type="InterPro" id="IPR011032">
    <property type="entry name" value="GroES-like_sf"/>
</dbReference>
<dbReference type="OrthoDB" id="9790818at2"/>
<evidence type="ECO:0000313" key="3">
    <source>
        <dbReference type="Proteomes" id="UP000282460"/>
    </source>
</evidence>
<dbReference type="GO" id="GO:0008270">
    <property type="term" value="F:zinc ion binding"/>
    <property type="evidence" value="ECO:0007669"/>
    <property type="project" value="InterPro"/>
</dbReference>
<gene>
    <name evidence="2" type="ORF">D9V28_10070</name>
</gene>
<dbReference type="CDD" id="cd08267">
    <property type="entry name" value="MDR1"/>
    <property type="match status" value="1"/>
</dbReference>
<reference evidence="2 3" key="1">
    <citation type="submission" date="2018-10" db="EMBL/GenBank/DDBJ databases">
        <authorList>
            <person name="Li J."/>
        </authorList>
    </citation>
    <scope>NUCLEOTIDE SEQUENCE [LARGE SCALE GENOMIC DNA]</scope>
    <source>
        <strain evidence="2 3">ZD1-4</strain>
    </source>
</reference>
<dbReference type="SUPFAM" id="SSF51735">
    <property type="entry name" value="NAD(P)-binding Rossmann-fold domains"/>
    <property type="match status" value="1"/>
</dbReference>
<dbReference type="InterPro" id="IPR013154">
    <property type="entry name" value="ADH-like_N"/>
</dbReference>
<dbReference type="PROSITE" id="PS01162">
    <property type="entry name" value="QOR_ZETA_CRYSTAL"/>
    <property type="match status" value="1"/>
</dbReference>
<protein>
    <submittedName>
        <fullName evidence="2">NAD(P)-dependent alcohol dehydrogenase</fullName>
    </submittedName>
</protein>
<accession>A0A3L7J271</accession>
<name>A0A3L7J271_9MICO</name>
<comment type="caution">
    <text evidence="2">The sequence shown here is derived from an EMBL/GenBank/DDBJ whole genome shotgun (WGS) entry which is preliminary data.</text>
</comment>
<evidence type="ECO:0000313" key="2">
    <source>
        <dbReference type="EMBL" id="RLQ84698.1"/>
    </source>
</evidence>
<sequence length="322" mass="33902">MRAAVQRRYGPPSVLESSEIGLPLPGRGDVLVQVGAAAVHPGDYFVMTGEPYLVRLAFGLRRPRLGIPGRDLAGVVAAVGKDVTALRPGDEVFGWSTTGTLAEYACVPAGNLVSVPANLSIVSAAAVPTSAMTALQALRKIANVQPGQTVLVTGSSGGVGSFAIQIAKALGAEVTGVCSTHNVDLVRSLGADHVVDYTRTDFTRTEKRYDVILDNVEAQPLAVVRRALTPTGTLIPNSGRGGRWLGPLGRNIKARVLSGFTRQRLKPFLSVETHQDLLTLAEMLATGQVKPVIDRTYPLAEAADALRYVAAGHTRGKVVVTI</sequence>
<proteinExistence type="predicted"/>
<keyword evidence="3" id="KW-1185">Reference proteome</keyword>
<dbReference type="InterPro" id="IPR002364">
    <property type="entry name" value="Quin_OxRdtase/zeta-crystal_CS"/>
</dbReference>
<dbReference type="InterPro" id="IPR020843">
    <property type="entry name" value="ER"/>
</dbReference>
<dbReference type="SMART" id="SM00829">
    <property type="entry name" value="PKS_ER"/>
    <property type="match status" value="1"/>
</dbReference>
<dbReference type="InterPro" id="IPR036291">
    <property type="entry name" value="NAD(P)-bd_dom_sf"/>
</dbReference>
<dbReference type="PANTHER" id="PTHR44013">
    <property type="entry name" value="ZINC-TYPE ALCOHOL DEHYDROGENASE-LIKE PROTEIN C16A3.02C"/>
    <property type="match status" value="1"/>
</dbReference>
<dbReference type="Pfam" id="PF08240">
    <property type="entry name" value="ADH_N"/>
    <property type="match status" value="1"/>
</dbReference>
<feature type="domain" description="Enoyl reductase (ER)" evidence="1">
    <location>
        <begin position="10"/>
        <end position="320"/>
    </location>
</feature>
<dbReference type="PANTHER" id="PTHR44013:SF1">
    <property type="entry name" value="ZINC-TYPE ALCOHOL DEHYDROGENASE-LIKE PROTEIN C16A3.02C"/>
    <property type="match status" value="1"/>
</dbReference>
<organism evidence="2 3">
    <name type="scientific">Mycetocola zhadangensis</name>
    <dbReference type="NCBI Taxonomy" id="1164595"/>
    <lineage>
        <taxon>Bacteria</taxon>
        <taxon>Bacillati</taxon>
        <taxon>Actinomycetota</taxon>
        <taxon>Actinomycetes</taxon>
        <taxon>Micrococcales</taxon>
        <taxon>Microbacteriaceae</taxon>
        <taxon>Mycetocola</taxon>
    </lineage>
</organism>
<dbReference type="SUPFAM" id="SSF50129">
    <property type="entry name" value="GroES-like"/>
    <property type="match status" value="1"/>
</dbReference>
<dbReference type="Gene3D" id="3.90.180.10">
    <property type="entry name" value="Medium-chain alcohol dehydrogenases, catalytic domain"/>
    <property type="match status" value="1"/>
</dbReference>
<dbReference type="Proteomes" id="UP000282460">
    <property type="component" value="Unassembled WGS sequence"/>
</dbReference>
<dbReference type="Gene3D" id="3.40.50.720">
    <property type="entry name" value="NAD(P)-binding Rossmann-like Domain"/>
    <property type="match status" value="1"/>
</dbReference>
<dbReference type="AlphaFoldDB" id="A0A3L7J271"/>
<evidence type="ECO:0000259" key="1">
    <source>
        <dbReference type="SMART" id="SM00829"/>
    </source>
</evidence>
<dbReference type="Pfam" id="PF13602">
    <property type="entry name" value="ADH_zinc_N_2"/>
    <property type="match status" value="1"/>
</dbReference>
<dbReference type="InterPro" id="IPR052733">
    <property type="entry name" value="Chloroplast_QOR"/>
</dbReference>